<dbReference type="PANTHER" id="PTHR46093">
    <property type="entry name" value="ACYL-COA-BINDING DOMAIN-CONTAINING PROTEIN 5"/>
    <property type="match status" value="1"/>
</dbReference>
<evidence type="ECO:0000256" key="2">
    <source>
        <dbReference type="ARBA" id="ARBA00022441"/>
    </source>
</evidence>
<dbReference type="PANTHER" id="PTHR46093:SF18">
    <property type="entry name" value="FIBRONECTIN TYPE-III DOMAIN-CONTAINING PROTEIN"/>
    <property type="match status" value="1"/>
</dbReference>
<evidence type="ECO:0000313" key="8">
    <source>
        <dbReference type="Proteomes" id="UP001234581"/>
    </source>
</evidence>
<organism evidence="7 8">
    <name type="scientific">Lichtheimia ornata</name>
    <dbReference type="NCBI Taxonomy" id="688661"/>
    <lineage>
        <taxon>Eukaryota</taxon>
        <taxon>Fungi</taxon>
        <taxon>Fungi incertae sedis</taxon>
        <taxon>Mucoromycota</taxon>
        <taxon>Mucoromycotina</taxon>
        <taxon>Mucoromycetes</taxon>
        <taxon>Mucorales</taxon>
        <taxon>Lichtheimiaceae</taxon>
        <taxon>Lichtheimia</taxon>
    </lineage>
</organism>
<keyword evidence="8" id="KW-1185">Reference proteome</keyword>
<feature type="compositionally biased region" description="Basic and acidic residues" evidence="6">
    <location>
        <begin position="698"/>
        <end position="724"/>
    </location>
</feature>
<evidence type="ECO:0000256" key="3">
    <source>
        <dbReference type="ARBA" id="ARBA00022490"/>
    </source>
</evidence>
<dbReference type="FunFam" id="2.120.10.80:FF:000049">
    <property type="entry name" value="Cell polarity protein (Tea1)"/>
    <property type="match status" value="1"/>
</dbReference>
<evidence type="ECO:0000256" key="1">
    <source>
        <dbReference type="ARBA" id="ARBA00004496"/>
    </source>
</evidence>
<feature type="compositionally biased region" description="Low complexity" evidence="6">
    <location>
        <begin position="341"/>
        <end position="350"/>
    </location>
</feature>
<proteinExistence type="predicted"/>
<dbReference type="SUPFAM" id="SSF50965">
    <property type="entry name" value="Galactose oxidase, central domain"/>
    <property type="match status" value="1"/>
</dbReference>
<keyword evidence="5" id="KW-0175">Coiled coil</keyword>
<comment type="caution">
    <text evidence="7">The sequence shown here is derived from an EMBL/GenBank/DDBJ whole genome shotgun (WGS) entry which is preliminary data.</text>
</comment>
<gene>
    <name evidence="7" type="ORF">O0I10_000251</name>
</gene>
<dbReference type="InterPro" id="IPR015915">
    <property type="entry name" value="Kelch-typ_b-propeller"/>
</dbReference>
<feature type="region of interest" description="Disordered" evidence="6">
    <location>
        <begin position="841"/>
        <end position="864"/>
    </location>
</feature>
<accession>A0AAD8DJH3</accession>
<feature type="compositionally biased region" description="Low complexity" evidence="6">
    <location>
        <begin position="848"/>
        <end position="864"/>
    </location>
</feature>
<protein>
    <submittedName>
        <fullName evidence="7">Uncharacterized protein</fullName>
    </submittedName>
</protein>
<sequence length="864" mass="96130">MSLFSKFTKNAPPERSAAYPWTQRKLGGSQSSVLPRYGHAAAAAGSADAMVLFGGTHMKSKKDLFLIDTNNMTATAINATGDIPSPRMNPVLAPLGNACVLLYGGEPASPDEKWDPNFYTLNLVTRMWGRVQTKDGRLPVERSGHSVALDGNNDIVYFWGGQRAGRYLNDLFAFNASTHQWDYIPSNNDGPAGRSGHVSCVFENTLYIFGGTDGDHLYNDVWAFDLQQRFWRQVAAVGYIPVPREGCASSMVGDVMYVFGGRGPDGQELGDLCAFKVRGQRWFMFQNMGPAPSPRFGSTFAAVGDKIIAMGGESTSGKSDENPYAVHVLDCTKIRYPPEPQQQQQHQEPSLPSPAPSTESDMARSLPSSRGDHSTMDSSNAMMTPRSNNASPANNRPRSQYPEGQAPPQAPPPQRPPRHTSMMPSAAMQRAQHTASPLQNMETNTNNTDPIPRQATMSPTNGHTNQSRSASPAAHQQQHVPPPPQRPPRPSREGVSLTKTLRKDTVSMYPDASTGVMDMAVPTTTDQDEMDVLMRDIRAQDAVISAMKKKESWWRTEVSIARRMRLAEAEPNDAEADEQMLMDMNDQLTDAAKLQLYEQLVSLKAELRRVQSNIGGPSSHQAMSERIHQVDRIRTAALQEAAYWKSKYMARAKYMKEEQQQQDEDEEDVLKVLEHKLASTLMENEQQQRLLQHLNKQAQHDHEASASAQERAKEAHERAEEARHAHERAIRELELLQRRAEQAELRVEENNIKLNDLSRQLEESKTAANKNQHLTLAQEKIMHLTEANTKVQNEACTLTQELDTYTEDIEHLRAALQEREEALTAATREVAATNDKLARMKEAVAAERTTPTPTSSSATTTRAF</sequence>
<evidence type="ECO:0000256" key="4">
    <source>
        <dbReference type="ARBA" id="ARBA00022737"/>
    </source>
</evidence>
<dbReference type="EMBL" id="JARTCD010000001">
    <property type="protein sequence ID" value="KAJ8663976.1"/>
    <property type="molecule type" value="Genomic_DNA"/>
</dbReference>
<keyword evidence="3" id="KW-0963">Cytoplasm</keyword>
<evidence type="ECO:0000313" key="7">
    <source>
        <dbReference type="EMBL" id="KAJ8663976.1"/>
    </source>
</evidence>
<feature type="region of interest" description="Disordered" evidence="6">
    <location>
        <begin position="339"/>
        <end position="507"/>
    </location>
</feature>
<keyword evidence="2" id="KW-0880">Kelch repeat</keyword>
<comment type="subcellular location">
    <subcellularLocation>
        <location evidence="1">Cytoplasm</location>
    </subcellularLocation>
</comment>
<feature type="compositionally biased region" description="Polar residues" evidence="6">
    <location>
        <begin position="376"/>
        <end position="398"/>
    </location>
</feature>
<dbReference type="GeneID" id="83207673"/>
<evidence type="ECO:0000256" key="6">
    <source>
        <dbReference type="SAM" id="MobiDB-lite"/>
    </source>
</evidence>
<name>A0AAD8DJH3_9FUNG</name>
<feature type="region of interest" description="Disordered" evidence="6">
    <location>
        <begin position="694"/>
        <end position="724"/>
    </location>
</feature>
<dbReference type="AlphaFoldDB" id="A0AAD8DJH3"/>
<keyword evidence="4" id="KW-0677">Repeat</keyword>
<dbReference type="InterPro" id="IPR011043">
    <property type="entry name" value="Gal_Oxase/kelch_b-propeller"/>
</dbReference>
<dbReference type="Proteomes" id="UP001234581">
    <property type="component" value="Unassembled WGS sequence"/>
</dbReference>
<feature type="compositionally biased region" description="Low complexity" evidence="6">
    <location>
        <begin position="466"/>
        <end position="479"/>
    </location>
</feature>
<dbReference type="Pfam" id="PF24681">
    <property type="entry name" value="Kelch_KLHDC2_KLHL20_DRC7"/>
    <property type="match status" value="1"/>
</dbReference>
<reference evidence="7 8" key="1">
    <citation type="submission" date="2023-03" db="EMBL/GenBank/DDBJ databases">
        <title>Genome sequence of Lichtheimia ornata CBS 291.66.</title>
        <authorList>
            <person name="Mohabir J.T."/>
            <person name="Shea T.P."/>
            <person name="Kurbessoian T."/>
            <person name="Berby B."/>
            <person name="Fontaine J."/>
            <person name="Livny J."/>
            <person name="Gnirke A."/>
            <person name="Stajich J.E."/>
            <person name="Cuomo C.A."/>
        </authorList>
    </citation>
    <scope>NUCLEOTIDE SEQUENCE [LARGE SCALE GENOMIC DNA]</scope>
    <source>
        <strain evidence="7">CBS 291.66</strain>
    </source>
</reference>
<feature type="compositionally biased region" description="Polar residues" evidence="6">
    <location>
        <begin position="431"/>
        <end position="465"/>
    </location>
</feature>
<dbReference type="GO" id="GO:0005737">
    <property type="term" value="C:cytoplasm"/>
    <property type="evidence" value="ECO:0007669"/>
    <property type="project" value="UniProtKB-SubCell"/>
</dbReference>
<evidence type="ECO:0000256" key="5">
    <source>
        <dbReference type="ARBA" id="ARBA00023054"/>
    </source>
</evidence>
<dbReference type="RefSeq" id="XP_058348888.1">
    <property type="nucleotide sequence ID" value="XM_058480365.1"/>
</dbReference>
<dbReference type="Gene3D" id="2.120.10.80">
    <property type="entry name" value="Kelch-type beta propeller"/>
    <property type="match status" value="2"/>
</dbReference>